<comment type="caution">
    <text evidence="8">The sequence shown here is derived from an EMBL/GenBank/DDBJ whole genome shotgun (WGS) entry which is preliminary data.</text>
</comment>
<accession>A0A523BH50</accession>
<dbReference type="GO" id="GO:0005737">
    <property type="term" value="C:cytoplasm"/>
    <property type="evidence" value="ECO:0007669"/>
    <property type="project" value="UniProtKB-SubCell"/>
</dbReference>
<evidence type="ECO:0000256" key="3">
    <source>
        <dbReference type="ARBA" id="ARBA00022679"/>
    </source>
</evidence>
<comment type="catalytic activity">
    <reaction evidence="5">
        <text>uridine(2552) in 23S rRNA + S-adenosyl-L-methionine = 2'-O-methyluridine(2552) in 23S rRNA + S-adenosyl-L-homocysteine + H(+)</text>
        <dbReference type="Rhea" id="RHEA:42720"/>
        <dbReference type="Rhea" id="RHEA-COMP:10202"/>
        <dbReference type="Rhea" id="RHEA-COMP:10203"/>
        <dbReference type="ChEBI" id="CHEBI:15378"/>
        <dbReference type="ChEBI" id="CHEBI:57856"/>
        <dbReference type="ChEBI" id="CHEBI:59789"/>
        <dbReference type="ChEBI" id="CHEBI:65315"/>
        <dbReference type="ChEBI" id="CHEBI:74478"/>
        <dbReference type="EC" id="2.1.1.166"/>
    </reaction>
</comment>
<dbReference type="PANTHER" id="PTHR10920">
    <property type="entry name" value="RIBOSOMAL RNA METHYLTRANSFERASE"/>
    <property type="match status" value="1"/>
</dbReference>
<dbReference type="PIRSF" id="PIRSF005461">
    <property type="entry name" value="23S_rRNA_mtase"/>
    <property type="match status" value="1"/>
</dbReference>
<dbReference type="PANTHER" id="PTHR10920:SF18">
    <property type="entry name" value="RRNA METHYLTRANSFERASE 2, MITOCHONDRIAL"/>
    <property type="match status" value="1"/>
</dbReference>
<dbReference type="InterPro" id="IPR002877">
    <property type="entry name" value="RNA_MeTrfase_FtsJ_dom"/>
</dbReference>
<feature type="active site" description="Proton acceptor" evidence="5 6">
    <location>
        <position position="155"/>
    </location>
</feature>
<sequence>MPAKRQVLGDFYYREAKKRGFRSRSALKLLELARRFQIFREGDCVLDLGAAPGGWLQVARDFVGPAGRVIGVDLSEIEPLPFDNVYLVKGDVFDPSVNRKIMEIAGGPVDVVLSDLAPKFSGIHDLDHARQVELARAALKLAGTMIRPGGRMVLKLIMGSEFDKFLGEVRRMFQSVRLYKPKASRESSSEIYLVCKGLRCLSNQKP</sequence>
<name>A0A523BH50_9CREN</name>
<dbReference type="InterPro" id="IPR050082">
    <property type="entry name" value="RNA_methyltr_RlmE"/>
</dbReference>
<dbReference type="Gene3D" id="3.40.50.150">
    <property type="entry name" value="Vaccinia Virus protein VP39"/>
    <property type="match status" value="1"/>
</dbReference>
<keyword evidence="3 5" id="KW-0808">Transferase</keyword>
<dbReference type="Pfam" id="PF01728">
    <property type="entry name" value="FtsJ"/>
    <property type="match status" value="1"/>
</dbReference>
<evidence type="ECO:0000256" key="5">
    <source>
        <dbReference type="HAMAP-Rule" id="MF_01547"/>
    </source>
</evidence>
<feature type="binding site" evidence="5">
    <location>
        <position position="115"/>
    </location>
    <ligand>
        <name>S-adenosyl-L-methionine</name>
        <dbReference type="ChEBI" id="CHEBI:59789"/>
    </ligand>
</feature>
<dbReference type="Proteomes" id="UP000315399">
    <property type="component" value="Unassembled WGS sequence"/>
</dbReference>
<keyword evidence="1 5" id="KW-0698">rRNA processing</keyword>
<evidence type="ECO:0000313" key="9">
    <source>
        <dbReference type="Proteomes" id="UP000315399"/>
    </source>
</evidence>
<comment type="function">
    <text evidence="5">Specifically methylates the uridine in position 2552 of 23S rRNA at the 2'-O position of the ribose in the fully assembled 50S ribosomal subunit.</text>
</comment>
<proteinExistence type="inferred from homology"/>
<organism evidence="8 9">
    <name type="scientific">Thermoproteota archaeon</name>
    <dbReference type="NCBI Taxonomy" id="2056631"/>
    <lineage>
        <taxon>Archaea</taxon>
        <taxon>Thermoproteota</taxon>
    </lineage>
</organism>
<protein>
    <recommendedName>
        <fullName evidence="5">Ribosomal RNA large subunit methyltransferase E</fullName>
        <ecNumber evidence="5">2.1.1.166</ecNumber>
    </recommendedName>
    <alternativeName>
        <fullName evidence="5">23S rRNA Um2552 methyltransferase</fullName>
    </alternativeName>
    <alternativeName>
        <fullName evidence="5">rRNA (uridine-2'-O-)-methyltransferase</fullName>
    </alternativeName>
</protein>
<feature type="binding site" evidence="5">
    <location>
        <position position="73"/>
    </location>
    <ligand>
        <name>S-adenosyl-L-methionine</name>
        <dbReference type="ChEBI" id="CHEBI:59789"/>
    </ligand>
</feature>
<feature type="binding site" evidence="5">
    <location>
        <position position="91"/>
    </location>
    <ligand>
        <name>S-adenosyl-L-methionine</name>
        <dbReference type="ChEBI" id="CHEBI:59789"/>
    </ligand>
</feature>
<comment type="similarity">
    <text evidence="5">Belongs to the class I-like SAM-binding methyltransferase superfamily. RNA methyltransferase RlmE family.</text>
</comment>
<comment type="subcellular location">
    <subcellularLocation>
        <location evidence="5">Cytoplasm</location>
    </subcellularLocation>
</comment>
<dbReference type="InterPro" id="IPR029063">
    <property type="entry name" value="SAM-dependent_MTases_sf"/>
</dbReference>
<keyword evidence="4 5" id="KW-0949">S-adenosyl-L-methionine</keyword>
<dbReference type="SUPFAM" id="SSF53335">
    <property type="entry name" value="S-adenosyl-L-methionine-dependent methyltransferases"/>
    <property type="match status" value="1"/>
</dbReference>
<dbReference type="HAMAP" id="MF_01547">
    <property type="entry name" value="RNA_methyltr_E"/>
    <property type="match status" value="1"/>
</dbReference>
<keyword evidence="5" id="KW-0963">Cytoplasm</keyword>
<feature type="domain" description="Ribosomal RNA methyltransferase FtsJ" evidence="7">
    <location>
        <begin position="21"/>
        <end position="197"/>
    </location>
</feature>
<evidence type="ECO:0000259" key="7">
    <source>
        <dbReference type="Pfam" id="PF01728"/>
    </source>
</evidence>
<dbReference type="EC" id="2.1.1.166" evidence="5"/>
<dbReference type="GO" id="GO:0008650">
    <property type="term" value="F:rRNA (uridine-2'-O-)-methyltransferase activity"/>
    <property type="evidence" value="ECO:0007669"/>
    <property type="project" value="UniProtKB-UniRule"/>
</dbReference>
<reference evidence="8 9" key="1">
    <citation type="journal article" date="2019" name="Nat. Microbiol.">
        <title>Expanding anaerobic alkane metabolism in the domain of Archaea.</title>
        <authorList>
            <person name="Wang Y."/>
            <person name="Wegener G."/>
            <person name="Hou J."/>
            <person name="Wang F."/>
            <person name="Xiao X."/>
        </authorList>
    </citation>
    <scope>NUCLEOTIDE SEQUENCE [LARGE SCALE GENOMIC DNA]</scope>
    <source>
        <strain evidence="8">WYZ-LMO10</strain>
    </source>
</reference>
<feature type="binding site" evidence="5">
    <location>
        <position position="55"/>
    </location>
    <ligand>
        <name>S-adenosyl-L-methionine</name>
        <dbReference type="ChEBI" id="CHEBI:59789"/>
    </ligand>
</feature>
<keyword evidence="2 5" id="KW-0489">Methyltransferase</keyword>
<dbReference type="InterPro" id="IPR015507">
    <property type="entry name" value="rRNA-MeTfrase_E"/>
</dbReference>
<feature type="binding site" evidence="5">
    <location>
        <position position="53"/>
    </location>
    <ligand>
        <name>S-adenosyl-L-methionine</name>
        <dbReference type="ChEBI" id="CHEBI:59789"/>
    </ligand>
</feature>
<evidence type="ECO:0000256" key="4">
    <source>
        <dbReference type="ARBA" id="ARBA00022691"/>
    </source>
</evidence>
<dbReference type="AlphaFoldDB" id="A0A523BH50"/>
<evidence type="ECO:0000256" key="1">
    <source>
        <dbReference type="ARBA" id="ARBA00022552"/>
    </source>
</evidence>
<dbReference type="EMBL" id="QNVH01000001">
    <property type="protein sequence ID" value="TDA40255.1"/>
    <property type="molecule type" value="Genomic_DNA"/>
</dbReference>
<evidence type="ECO:0000256" key="6">
    <source>
        <dbReference type="PIRSR" id="PIRSR005461-1"/>
    </source>
</evidence>
<evidence type="ECO:0000313" key="8">
    <source>
        <dbReference type="EMBL" id="TDA40255.1"/>
    </source>
</evidence>
<gene>
    <name evidence="5" type="primary">rlmE</name>
    <name evidence="8" type="ORF">DSO08_00165</name>
</gene>
<evidence type="ECO:0000256" key="2">
    <source>
        <dbReference type="ARBA" id="ARBA00022603"/>
    </source>
</evidence>